<comment type="catalytic activity">
    <reaction evidence="6 7">
        <text>UDP-alpha-D-glucose + 2 NAD(+) + H2O = UDP-alpha-D-glucuronate + 2 NADH + 3 H(+)</text>
        <dbReference type="Rhea" id="RHEA:23596"/>
        <dbReference type="ChEBI" id="CHEBI:15377"/>
        <dbReference type="ChEBI" id="CHEBI:15378"/>
        <dbReference type="ChEBI" id="CHEBI:57540"/>
        <dbReference type="ChEBI" id="CHEBI:57945"/>
        <dbReference type="ChEBI" id="CHEBI:58052"/>
        <dbReference type="ChEBI" id="CHEBI:58885"/>
        <dbReference type="EC" id="1.1.1.22"/>
    </reaction>
</comment>
<feature type="binding site" evidence="10">
    <location>
        <position position="31"/>
    </location>
    <ligand>
        <name>NAD(+)</name>
        <dbReference type="ChEBI" id="CHEBI:57540"/>
    </ligand>
</feature>
<dbReference type="InterPro" id="IPR017476">
    <property type="entry name" value="UDP-Glc/GDP-Man"/>
</dbReference>
<name>G7WAZ0_DESOD</name>
<dbReference type="InterPro" id="IPR036220">
    <property type="entry name" value="UDP-Glc/GDP-Man_DH_C_sf"/>
</dbReference>
<feature type="binding site" evidence="10">
    <location>
        <position position="122"/>
    </location>
    <ligand>
        <name>NAD(+)</name>
        <dbReference type="ChEBI" id="CHEBI:57540"/>
    </ligand>
</feature>
<dbReference type="InterPro" id="IPR036291">
    <property type="entry name" value="NAD(P)-bd_dom_sf"/>
</dbReference>
<reference evidence="12 13" key="2">
    <citation type="journal article" date="2012" name="J. Bacteriol.">
        <title>Complete genome sequences of Desulfosporosinus orientis DSM765T, Desulfosporosinus youngiae DSM17734T, Desulfosporosinus meridiei DSM13257T, and Desulfosporosinus acidiphilus DSM22704T.</title>
        <authorList>
            <person name="Pester M."/>
            <person name="Brambilla E."/>
            <person name="Alazard D."/>
            <person name="Rattei T."/>
            <person name="Weinmaier T."/>
            <person name="Han J."/>
            <person name="Lucas S."/>
            <person name="Lapidus A."/>
            <person name="Cheng J.F."/>
            <person name="Goodwin L."/>
            <person name="Pitluck S."/>
            <person name="Peters L."/>
            <person name="Ovchinnikova G."/>
            <person name="Teshima H."/>
            <person name="Detter J.C."/>
            <person name="Han C.S."/>
            <person name="Tapia R."/>
            <person name="Land M.L."/>
            <person name="Hauser L."/>
            <person name="Kyrpides N.C."/>
            <person name="Ivanova N.N."/>
            <person name="Pagani I."/>
            <person name="Huntmann M."/>
            <person name="Wei C.L."/>
            <person name="Davenport K.W."/>
            <person name="Daligault H."/>
            <person name="Chain P.S."/>
            <person name="Chen A."/>
            <person name="Mavromatis K."/>
            <person name="Markowitz V."/>
            <person name="Szeto E."/>
            <person name="Mikhailova N."/>
            <person name="Pati A."/>
            <person name="Wagner M."/>
            <person name="Woyke T."/>
            <person name="Ollivier B."/>
            <person name="Klenk H.P."/>
            <person name="Spring S."/>
            <person name="Loy A."/>
        </authorList>
    </citation>
    <scope>NUCLEOTIDE SEQUENCE [LARGE SCALE GENOMIC DNA]</scope>
    <source>
        <strain evidence="13">ATCC 19365 / DSM 765 / NCIMB 8382 / VKM B-1628</strain>
    </source>
</reference>
<comment type="pathway">
    <text evidence="1">Nucleotide-sugar biosynthesis; UDP-alpha-D-glucuronate biosynthesis; UDP-alpha-D-glucuronate from UDP-alpha-D-glucose: step 1/1.</text>
</comment>
<gene>
    <name evidence="12" type="ordered locus">Desor_1860</name>
</gene>
<dbReference type="EC" id="1.1.1.22" evidence="3 7"/>
<dbReference type="InterPro" id="IPR014026">
    <property type="entry name" value="UDP-Glc/GDP-Man_DH_dimer"/>
</dbReference>
<dbReference type="AlphaFoldDB" id="G7WAZ0"/>
<dbReference type="Proteomes" id="UP000006346">
    <property type="component" value="Chromosome"/>
</dbReference>
<dbReference type="GO" id="GO:0006065">
    <property type="term" value="P:UDP-glucuronate biosynthetic process"/>
    <property type="evidence" value="ECO:0007669"/>
    <property type="project" value="UniProtKB-UniPathway"/>
</dbReference>
<dbReference type="InterPro" id="IPR001732">
    <property type="entry name" value="UDP-Glc/GDP-Man_DH_N"/>
</dbReference>
<protein>
    <recommendedName>
        <fullName evidence="3 7">UDP-glucose 6-dehydrogenase</fullName>
        <ecNumber evidence="3 7">1.1.1.22</ecNumber>
    </recommendedName>
</protein>
<evidence type="ECO:0000256" key="3">
    <source>
        <dbReference type="ARBA" id="ARBA00012954"/>
    </source>
</evidence>
<evidence type="ECO:0000313" key="13">
    <source>
        <dbReference type="Proteomes" id="UP000006346"/>
    </source>
</evidence>
<dbReference type="SUPFAM" id="SSF51735">
    <property type="entry name" value="NAD(P)-binding Rossmann-fold domains"/>
    <property type="match status" value="1"/>
</dbReference>
<evidence type="ECO:0000313" key="12">
    <source>
        <dbReference type="EMBL" id="AET67491.1"/>
    </source>
</evidence>
<dbReference type="SUPFAM" id="SSF52413">
    <property type="entry name" value="UDP-glucose/GDP-mannose dehydrogenase C-terminal domain"/>
    <property type="match status" value="1"/>
</dbReference>
<dbReference type="Pfam" id="PF00984">
    <property type="entry name" value="UDPG_MGDP_dh"/>
    <property type="match status" value="1"/>
</dbReference>
<dbReference type="NCBIfam" id="TIGR03026">
    <property type="entry name" value="NDP-sugDHase"/>
    <property type="match status" value="1"/>
</dbReference>
<dbReference type="InterPro" id="IPR008927">
    <property type="entry name" value="6-PGluconate_DH-like_C_sf"/>
</dbReference>
<dbReference type="KEGG" id="dor:Desor_1860"/>
<evidence type="ECO:0000259" key="11">
    <source>
        <dbReference type="SMART" id="SM00984"/>
    </source>
</evidence>
<keyword evidence="4 7" id="KW-0560">Oxidoreductase</keyword>
<dbReference type="SMART" id="SM00984">
    <property type="entry name" value="UDPG_MGDP_dh_C"/>
    <property type="match status" value="1"/>
</dbReference>
<feature type="active site" description="Nucleophile" evidence="8">
    <location>
        <position position="261"/>
    </location>
</feature>
<proteinExistence type="inferred from homology"/>
<dbReference type="Pfam" id="PF03720">
    <property type="entry name" value="UDPG_MGDP_dh_C"/>
    <property type="match status" value="1"/>
</dbReference>
<feature type="binding site" evidence="9">
    <location>
        <begin position="153"/>
        <end position="156"/>
    </location>
    <ligand>
        <name>substrate</name>
    </ligand>
</feature>
<dbReference type="Gene3D" id="1.20.5.100">
    <property type="entry name" value="Cytochrome c1, transmembrane anchor, C-terminal"/>
    <property type="match status" value="1"/>
</dbReference>
<feature type="binding site" evidence="9">
    <location>
        <position position="205"/>
    </location>
    <ligand>
        <name>substrate</name>
    </ligand>
</feature>
<dbReference type="PANTHER" id="PTHR43750:SF3">
    <property type="entry name" value="UDP-GLUCOSE 6-DEHYDROGENASE TUAD"/>
    <property type="match status" value="1"/>
</dbReference>
<organism evidence="12 13">
    <name type="scientific">Desulfosporosinus orientis (strain ATCC 19365 / DSM 765 / NCIMB 8382 / VKM B-1628 / Singapore I)</name>
    <name type="common">Desulfotomaculum orientis</name>
    <dbReference type="NCBI Taxonomy" id="768706"/>
    <lineage>
        <taxon>Bacteria</taxon>
        <taxon>Bacillati</taxon>
        <taxon>Bacillota</taxon>
        <taxon>Clostridia</taxon>
        <taxon>Eubacteriales</taxon>
        <taxon>Desulfitobacteriaceae</taxon>
        <taxon>Desulfosporosinus</taxon>
    </lineage>
</organism>
<dbReference type="GO" id="GO:0000271">
    <property type="term" value="P:polysaccharide biosynthetic process"/>
    <property type="evidence" value="ECO:0007669"/>
    <property type="project" value="InterPro"/>
</dbReference>
<evidence type="ECO:0000256" key="9">
    <source>
        <dbReference type="PIRSR" id="PIRSR500134-2"/>
    </source>
</evidence>
<feature type="binding site" evidence="10">
    <location>
        <position position="264"/>
    </location>
    <ligand>
        <name>NAD(+)</name>
        <dbReference type="ChEBI" id="CHEBI:57540"/>
    </ligand>
</feature>
<comment type="similarity">
    <text evidence="2 7">Belongs to the UDP-glucose/GDP-mannose dehydrogenase family.</text>
</comment>
<keyword evidence="13" id="KW-1185">Reference proteome</keyword>
<dbReference type="GO" id="GO:0051287">
    <property type="term" value="F:NAD binding"/>
    <property type="evidence" value="ECO:0007669"/>
    <property type="project" value="InterPro"/>
</dbReference>
<evidence type="ECO:0000256" key="5">
    <source>
        <dbReference type="ARBA" id="ARBA00023027"/>
    </source>
</evidence>
<dbReference type="Pfam" id="PF03721">
    <property type="entry name" value="UDPG_MGDP_dh_N"/>
    <property type="match status" value="1"/>
</dbReference>
<dbReference type="RefSeq" id="WP_014184306.1">
    <property type="nucleotide sequence ID" value="NC_016584.1"/>
</dbReference>
<feature type="binding site" evidence="9">
    <location>
        <position position="321"/>
    </location>
    <ligand>
        <name>substrate</name>
    </ligand>
</feature>
<dbReference type="STRING" id="768706.Desor_1860"/>
<dbReference type="EMBL" id="CP003108">
    <property type="protein sequence ID" value="AET67491.1"/>
    <property type="molecule type" value="Genomic_DNA"/>
</dbReference>
<feature type="binding site" evidence="9">
    <location>
        <begin position="250"/>
        <end position="254"/>
    </location>
    <ligand>
        <name>substrate</name>
    </ligand>
</feature>
<keyword evidence="5 7" id="KW-0520">NAD</keyword>
<dbReference type="GO" id="GO:0003979">
    <property type="term" value="F:UDP-glucose 6-dehydrogenase activity"/>
    <property type="evidence" value="ECO:0007669"/>
    <property type="project" value="UniProtKB-EC"/>
</dbReference>
<dbReference type="PATRIC" id="fig|768706.3.peg.1873"/>
<dbReference type="InterPro" id="IPR028357">
    <property type="entry name" value="UDPglc_DH_bac"/>
</dbReference>
<dbReference type="SUPFAM" id="SSF48179">
    <property type="entry name" value="6-phosphogluconate dehydrogenase C-terminal domain-like"/>
    <property type="match status" value="1"/>
</dbReference>
<accession>G7WAZ0</accession>
<feature type="binding site" evidence="10">
    <location>
        <position position="36"/>
    </location>
    <ligand>
        <name>NAD(+)</name>
        <dbReference type="ChEBI" id="CHEBI:57540"/>
    </ligand>
</feature>
<feature type="binding site" evidence="9">
    <location>
        <position position="258"/>
    </location>
    <ligand>
        <name>substrate</name>
    </ligand>
</feature>
<dbReference type="HOGENOM" id="CLU_023810_1_2_9"/>
<evidence type="ECO:0000256" key="4">
    <source>
        <dbReference type="ARBA" id="ARBA00023002"/>
    </source>
</evidence>
<sequence length="427" mass="47167">MIKICVVGAGYVGLTTSAALAEFGNEVQCVDIEQSKINMLNQGLIPIYEPGLGELIQKNVQQGKLHFSFDVKDSIKNNSIILIAVGTPPKEDGSSDLSYINNIVDTIVSTIQDYKIVITKSTVPPGTNEWIHQIFLDMGIDETMFDIVSNPEFLREGMALWDIFHPNKIVFGTKTNRPIKVLKKLYEGGRAPLIFTSLTGAEMIKYASNAFLATKISFANEIARICDAYNVEYLDVAKGLGTDSRIGRHFLNAGLGFGGSCLPKDLSSLKHSALRKNVDTKLLDAVLEVNDSQIELYLKKLNTLLPDLAGKKITVWGVTFKPNTDDLRFSPSIALINELINKGARVHTYDPIVQLQLPSTCSHTDQYESISNSDALIIATEWEQFCDSNWADVKSRMSRSIILDARNCLDGETIRKNGLVYLGVGKQ</sequence>
<evidence type="ECO:0000256" key="2">
    <source>
        <dbReference type="ARBA" id="ARBA00006601"/>
    </source>
</evidence>
<evidence type="ECO:0000256" key="7">
    <source>
        <dbReference type="PIRNR" id="PIRNR000124"/>
    </source>
</evidence>
<dbReference type="PANTHER" id="PTHR43750">
    <property type="entry name" value="UDP-GLUCOSE 6-DEHYDROGENASE TUAD"/>
    <property type="match status" value="1"/>
</dbReference>
<dbReference type="PIRSF" id="PIRSF500134">
    <property type="entry name" value="UDPglc_DH_bac"/>
    <property type="match status" value="1"/>
</dbReference>
<evidence type="ECO:0000256" key="10">
    <source>
        <dbReference type="PIRSR" id="PIRSR500134-3"/>
    </source>
</evidence>
<feature type="domain" description="UDP-glucose/GDP-mannose dehydrogenase C-terminal" evidence="11">
    <location>
        <begin position="314"/>
        <end position="411"/>
    </location>
</feature>
<evidence type="ECO:0000256" key="6">
    <source>
        <dbReference type="ARBA" id="ARBA00047473"/>
    </source>
</evidence>
<evidence type="ECO:0000256" key="8">
    <source>
        <dbReference type="PIRSR" id="PIRSR500134-1"/>
    </source>
</evidence>
<evidence type="ECO:0000256" key="1">
    <source>
        <dbReference type="ARBA" id="ARBA00004701"/>
    </source>
</evidence>
<dbReference type="Gene3D" id="3.40.50.720">
    <property type="entry name" value="NAD(P)-binding Rossmann-like Domain"/>
    <property type="match status" value="2"/>
</dbReference>
<feature type="binding site" evidence="10">
    <location>
        <position position="87"/>
    </location>
    <ligand>
        <name>NAD(+)</name>
        <dbReference type="ChEBI" id="CHEBI:57540"/>
    </ligand>
</feature>
<dbReference type="InterPro" id="IPR014027">
    <property type="entry name" value="UDP-Glc/GDP-Man_DH_C"/>
</dbReference>
<dbReference type="PIRSF" id="PIRSF000124">
    <property type="entry name" value="UDPglc_GDPman_dh"/>
    <property type="match status" value="1"/>
</dbReference>
<reference evidence="13" key="1">
    <citation type="submission" date="2011-11" db="EMBL/GenBank/DDBJ databases">
        <title>Complete sequence of Desulfosporosinus orientis DSM 765.</title>
        <authorList>
            <person name="Lucas S."/>
            <person name="Han J."/>
            <person name="Lapidus A."/>
            <person name="Cheng J.-F."/>
            <person name="Goodwin L."/>
            <person name="Pitluck S."/>
            <person name="Peters L."/>
            <person name="Ovchinnikova G."/>
            <person name="Teshima H."/>
            <person name="Detter J.C."/>
            <person name="Han C."/>
            <person name="Tapia R."/>
            <person name="Land M."/>
            <person name="Hauser L."/>
            <person name="Kyrpides N."/>
            <person name="Ivanova N."/>
            <person name="Pagani I."/>
            <person name="Pester M."/>
            <person name="Spring S."/>
            <person name="Ollivier B."/>
            <person name="Rattei T."/>
            <person name="Klenk H.-P."/>
            <person name="Wagner M."/>
            <person name="Loy A."/>
            <person name="Woyke T."/>
        </authorList>
    </citation>
    <scope>NUCLEOTIDE SEQUENCE [LARGE SCALE GENOMIC DNA]</scope>
    <source>
        <strain evidence="13">ATCC 19365 / DSM 765 / NCIMB 8382 / VKM B-1628</strain>
    </source>
</reference>
<feature type="binding site" evidence="10">
    <location>
        <position position="156"/>
    </location>
    <ligand>
        <name>NAD(+)</name>
        <dbReference type="ChEBI" id="CHEBI:57540"/>
    </ligand>
</feature>
<feature type="binding site" evidence="10">
    <location>
        <position position="328"/>
    </location>
    <ligand>
        <name>NAD(+)</name>
        <dbReference type="ChEBI" id="CHEBI:57540"/>
    </ligand>
</feature>
<dbReference type="UniPathway" id="UPA00038">
    <property type="reaction ID" value="UER00491"/>
</dbReference>
<dbReference type="eggNOG" id="COG1004">
    <property type="taxonomic scope" value="Bacteria"/>
</dbReference>